<accession>R7QR10</accession>
<dbReference type="Gramene" id="CDF39825">
    <property type="protein sequence ID" value="CDF39825"/>
    <property type="gene ID" value="CHC_T00000441001"/>
</dbReference>
<reference evidence="2" key="1">
    <citation type="journal article" date="2013" name="Proc. Natl. Acad. Sci. U.S.A.">
        <title>Genome structure and metabolic features in the red seaweed Chondrus crispus shed light on evolution of the Archaeplastida.</title>
        <authorList>
            <person name="Collen J."/>
            <person name="Porcel B."/>
            <person name="Carre W."/>
            <person name="Ball S.G."/>
            <person name="Chaparro C."/>
            <person name="Tonon T."/>
            <person name="Barbeyron T."/>
            <person name="Michel G."/>
            <person name="Noel B."/>
            <person name="Valentin K."/>
            <person name="Elias M."/>
            <person name="Artiguenave F."/>
            <person name="Arun A."/>
            <person name="Aury J.M."/>
            <person name="Barbosa-Neto J.F."/>
            <person name="Bothwell J.H."/>
            <person name="Bouget F.Y."/>
            <person name="Brillet L."/>
            <person name="Cabello-Hurtado F."/>
            <person name="Capella-Gutierrez S."/>
            <person name="Charrier B."/>
            <person name="Cladiere L."/>
            <person name="Cock J.M."/>
            <person name="Coelho S.M."/>
            <person name="Colleoni C."/>
            <person name="Czjzek M."/>
            <person name="Da Silva C."/>
            <person name="Delage L."/>
            <person name="Denoeud F."/>
            <person name="Deschamps P."/>
            <person name="Dittami S.M."/>
            <person name="Gabaldon T."/>
            <person name="Gachon C.M."/>
            <person name="Groisillier A."/>
            <person name="Herve C."/>
            <person name="Jabbari K."/>
            <person name="Katinka M."/>
            <person name="Kloareg B."/>
            <person name="Kowalczyk N."/>
            <person name="Labadie K."/>
            <person name="Leblanc C."/>
            <person name="Lopez P.J."/>
            <person name="McLachlan D.H."/>
            <person name="Meslet-Cladiere L."/>
            <person name="Moustafa A."/>
            <person name="Nehr Z."/>
            <person name="Nyvall Collen P."/>
            <person name="Panaud O."/>
            <person name="Partensky F."/>
            <person name="Poulain J."/>
            <person name="Rensing S.A."/>
            <person name="Rousvoal S."/>
            <person name="Samson G."/>
            <person name="Symeonidi A."/>
            <person name="Weissenbach J."/>
            <person name="Zambounis A."/>
            <person name="Wincker P."/>
            <person name="Boyen C."/>
        </authorList>
    </citation>
    <scope>NUCLEOTIDE SEQUENCE [LARGE SCALE GENOMIC DNA]</scope>
    <source>
        <strain evidence="2">cv. Stackhouse</strain>
    </source>
</reference>
<dbReference type="GeneID" id="17317829"/>
<evidence type="ECO:0000313" key="1">
    <source>
        <dbReference type="EMBL" id="CDF39825.1"/>
    </source>
</evidence>
<proteinExistence type="predicted"/>
<keyword evidence="2" id="KW-1185">Reference proteome</keyword>
<dbReference type="KEGG" id="ccp:CHC_T00000441001"/>
<protein>
    <submittedName>
        <fullName evidence="1">Uncharacterized protein</fullName>
    </submittedName>
</protein>
<dbReference type="EMBL" id="HG002080">
    <property type="protein sequence ID" value="CDF39825.1"/>
    <property type="molecule type" value="Genomic_DNA"/>
</dbReference>
<name>R7QR10_CHOCR</name>
<dbReference type="Proteomes" id="UP000012073">
    <property type="component" value="Unassembled WGS sequence"/>
</dbReference>
<evidence type="ECO:0000313" key="2">
    <source>
        <dbReference type="Proteomes" id="UP000012073"/>
    </source>
</evidence>
<dbReference type="AlphaFoldDB" id="R7QR10"/>
<gene>
    <name evidence="1" type="ORF">CHC_T00000441001</name>
</gene>
<sequence>MYFAYPHPCNLHTRIFFVPPKNTTVTYTLRPFCPKNYVIPVSRT</sequence>
<organism evidence="1 2">
    <name type="scientific">Chondrus crispus</name>
    <name type="common">Carrageen Irish moss</name>
    <name type="synonym">Polymorpha crispa</name>
    <dbReference type="NCBI Taxonomy" id="2769"/>
    <lineage>
        <taxon>Eukaryota</taxon>
        <taxon>Rhodophyta</taxon>
        <taxon>Florideophyceae</taxon>
        <taxon>Rhodymeniophycidae</taxon>
        <taxon>Gigartinales</taxon>
        <taxon>Gigartinaceae</taxon>
        <taxon>Chondrus</taxon>
    </lineage>
</organism>
<dbReference type="RefSeq" id="XP_005710119.1">
    <property type="nucleotide sequence ID" value="XM_005710062.1"/>
</dbReference>